<keyword evidence="3" id="KW-0677">Repeat</keyword>
<organism evidence="10 11">
    <name type="scientific">Tagetes erecta</name>
    <name type="common">African marigold</name>
    <dbReference type="NCBI Taxonomy" id="13708"/>
    <lineage>
        <taxon>Eukaryota</taxon>
        <taxon>Viridiplantae</taxon>
        <taxon>Streptophyta</taxon>
        <taxon>Embryophyta</taxon>
        <taxon>Tracheophyta</taxon>
        <taxon>Spermatophyta</taxon>
        <taxon>Magnoliopsida</taxon>
        <taxon>eudicotyledons</taxon>
        <taxon>Gunneridae</taxon>
        <taxon>Pentapetalae</taxon>
        <taxon>asterids</taxon>
        <taxon>campanulids</taxon>
        <taxon>Asterales</taxon>
        <taxon>Asteraceae</taxon>
        <taxon>Asteroideae</taxon>
        <taxon>Heliantheae alliance</taxon>
        <taxon>Tageteae</taxon>
        <taxon>Tagetes</taxon>
    </lineage>
</organism>
<dbReference type="PROSITE" id="PS50297">
    <property type="entry name" value="ANK_REP_REGION"/>
    <property type="match status" value="2"/>
</dbReference>
<dbReference type="PANTHER" id="PTHR24186:SF37">
    <property type="entry name" value="PGG DOMAIN-CONTAINING PROTEIN"/>
    <property type="match status" value="1"/>
</dbReference>
<dbReference type="Pfam" id="PF13962">
    <property type="entry name" value="PGG"/>
    <property type="match status" value="1"/>
</dbReference>
<feature type="repeat" description="ANK" evidence="7">
    <location>
        <begin position="105"/>
        <end position="137"/>
    </location>
</feature>
<dbReference type="SMART" id="SM00248">
    <property type="entry name" value="ANK"/>
    <property type="match status" value="5"/>
</dbReference>
<feature type="transmembrane region" description="Helical" evidence="8">
    <location>
        <begin position="334"/>
        <end position="353"/>
    </location>
</feature>
<dbReference type="Gene3D" id="1.25.40.20">
    <property type="entry name" value="Ankyrin repeat-containing domain"/>
    <property type="match status" value="1"/>
</dbReference>
<evidence type="ECO:0000256" key="2">
    <source>
        <dbReference type="ARBA" id="ARBA00022692"/>
    </source>
</evidence>
<evidence type="ECO:0000256" key="3">
    <source>
        <dbReference type="ARBA" id="ARBA00022737"/>
    </source>
</evidence>
<evidence type="ECO:0000256" key="8">
    <source>
        <dbReference type="SAM" id="Phobius"/>
    </source>
</evidence>
<comment type="subcellular location">
    <subcellularLocation>
        <location evidence="1">Membrane</location>
        <topology evidence="1">Multi-pass membrane protein</topology>
    </subcellularLocation>
</comment>
<dbReference type="AlphaFoldDB" id="A0AAD8P158"/>
<keyword evidence="6 8" id="KW-0472">Membrane</keyword>
<accession>A0AAD8P158</accession>
<feature type="domain" description="PGG" evidence="9">
    <location>
        <begin position="279"/>
        <end position="380"/>
    </location>
</feature>
<feature type="repeat" description="ANK" evidence="7">
    <location>
        <begin position="36"/>
        <end position="57"/>
    </location>
</feature>
<evidence type="ECO:0000259" key="9">
    <source>
        <dbReference type="Pfam" id="PF13962"/>
    </source>
</evidence>
<dbReference type="GO" id="GO:0005886">
    <property type="term" value="C:plasma membrane"/>
    <property type="evidence" value="ECO:0007669"/>
    <property type="project" value="TreeGrafter"/>
</dbReference>
<evidence type="ECO:0000313" key="11">
    <source>
        <dbReference type="Proteomes" id="UP001229421"/>
    </source>
</evidence>
<dbReference type="InterPro" id="IPR036770">
    <property type="entry name" value="Ankyrin_rpt-contain_sf"/>
</dbReference>
<dbReference type="PANTHER" id="PTHR24186">
    <property type="entry name" value="PROTEIN PHOSPHATASE 1 REGULATORY SUBUNIT"/>
    <property type="match status" value="1"/>
</dbReference>
<evidence type="ECO:0000256" key="4">
    <source>
        <dbReference type="ARBA" id="ARBA00022989"/>
    </source>
</evidence>
<evidence type="ECO:0000313" key="10">
    <source>
        <dbReference type="EMBL" id="KAK1435300.1"/>
    </source>
</evidence>
<keyword evidence="4 8" id="KW-1133">Transmembrane helix</keyword>
<evidence type="ECO:0000256" key="1">
    <source>
        <dbReference type="ARBA" id="ARBA00004141"/>
    </source>
</evidence>
<name>A0AAD8P158_TARER</name>
<reference evidence="10" key="1">
    <citation type="journal article" date="2023" name="bioRxiv">
        <title>Improved chromosome-level genome assembly for marigold (Tagetes erecta).</title>
        <authorList>
            <person name="Jiang F."/>
            <person name="Yuan L."/>
            <person name="Wang S."/>
            <person name="Wang H."/>
            <person name="Xu D."/>
            <person name="Wang A."/>
            <person name="Fan W."/>
        </authorList>
    </citation>
    <scope>NUCLEOTIDE SEQUENCE</scope>
    <source>
        <strain evidence="10">WSJ</strain>
        <tissue evidence="10">Leaf</tissue>
    </source>
</reference>
<gene>
    <name evidence="10" type="ORF">QVD17_01061</name>
</gene>
<keyword evidence="11" id="KW-1185">Reference proteome</keyword>
<dbReference type="Proteomes" id="UP001229421">
    <property type="component" value="Unassembled WGS sequence"/>
</dbReference>
<evidence type="ECO:0000256" key="6">
    <source>
        <dbReference type="ARBA" id="ARBA00023136"/>
    </source>
</evidence>
<feature type="transmembrane region" description="Helical" evidence="8">
    <location>
        <begin position="286"/>
        <end position="304"/>
    </location>
</feature>
<dbReference type="InterPro" id="IPR002110">
    <property type="entry name" value="Ankyrin_rpt"/>
</dbReference>
<dbReference type="Pfam" id="PF00023">
    <property type="entry name" value="Ank"/>
    <property type="match status" value="1"/>
</dbReference>
<dbReference type="SUPFAM" id="SSF48403">
    <property type="entry name" value="Ankyrin repeat"/>
    <property type="match status" value="1"/>
</dbReference>
<dbReference type="PROSITE" id="PS50088">
    <property type="entry name" value="ANK_REPEAT"/>
    <property type="match status" value="2"/>
</dbReference>
<evidence type="ECO:0000256" key="5">
    <source>
        <dbReference type="ARBA" id="ARBA00023043"/>
    </source>
</evidence>
<feature type="transmembrane region" description="Helical" evidence="8">
    <location>
        <begin position="393"/>
        <end position="421"/>
    </location>
</feature>
<sequence length="440" mass="49608">MDKKLFEASLTGNVHALNELLHKDKLVLDRVSLTRFNETPLHIAAMRGHLDFVKVLLCEKPTLAMSLDSVRRTPLHVASAGGHVEIASELLQVMSAEGCSFRDQDGRTPLYLAVKNEELEIIKLLIKKKPDLGRELQENGETILHTCICYNRFEALKLLCQLWNEEELAMVTDTNGNNLLHLASIHKQVQTVKYLLQISSIRTNRNVVNGHGLTALDVLDHSPQDFEALEIQTLLTEAKVSRSKDAKSLQNSHNVTNIENKPKGLMSRIWNWYLNNNGNWLEKQRGMLILATLVVATASFYSGLHPPGGTFTNSNDGPLGNAVSASDYFVAENTIIMVLSLMILVVLLSGISLRNKFCLWVLNLATLCVIFFETYTYLAVIANMSPDSWVNPITAYMCFIWMLMCLLFAFIHTVLFIIWVVKKLLKARTRTKNNDPFDRV</sequence>
<dbReference type="EMBL" id="JAUHHV010000001">
    <property type="protein sequence ID" value="KAK1435300.1"/>
    <property type="molecule type" value="Genomic_DNA"/>
</dbReference>
<evidence type="ECO:0000256" key="7">
    <source>
        <dbReference type="PROSITE-ProRule" id="PRU00023"/>
    </source>
</evidence>
<keyword evidence="2 8" id="KW-0812">Transmembrane</keyword>
<comment type="caution">
    <text evidence="10">The sequence shown here is derived from an EMBL/GenBank/DDBJ whole genome shotgun (WGS) entry which is preliminary data.</text>
</comment>
<dbReference type="InterPro" id="IPR026961">
    <property type="entry name" value="PGG_dom"/>
</dbReference>
<feature type="transmembrane region" description="Helical" evidence="8">
    <location>
        <begin position="360"/>
        <end position="381"/>
    </location>
</feature>
<proteinExistence type="predicted"/>
<dbReference type="Pfam" id="PF12796">
    <property type="entry name" value="Ank_2"/>
    <property type="match status" value="2"/>
</dbReference>
<keyword evidence="5 7" id="KW-0040">ANK repeat</keyword>
<protein>
    <recommendedName>
        <fullName evidence="9">PGG domain-containing protein</fullName>
    </recommendedName>
</protein>